<proteinExistence type="predicted"/>
<dbReference type="PANTHER" id="PTHR32472:SF10">
    <property type="entry name" value="DNA REPAIR PROTEIN RADA-LIKE PROTEIN"/>
    <property type="match status" value="1"/>
</dbReference>
<dbReference type="InterPro" id="IPR014721">
    <property type="entry name" value="Ribsml_uS5_D2-typ_fold_subgr"/>
</dbReference>
<evidence type="ECO:0008006" key="2">
    <source>
        <dbReference type="Google" id="ProtNLM"/>
    </source>
</evidence>
<accession>X0VT34</accession>
<dbReference type="Pfam" id="PF13541">
    <property type="entry name" value="ChlI"/>
    <property type="match status" value="1"/>
</dbReference>
<sequence>IANVTGGLKIGEPAADLGIALAIASSFRDMGVDPGLVAVGEVGLSGELRAISQLDRRVSEAARLGFKRCLVPKVGARVSPAPKALELIPVTTLREAIRLGLVRGKPRGGANQEV</sequence>
<organism evidence="1">
    <name type="scientific">marine sediment metagenome</name>
    <dbReference type="NCBI Taxonomy" id="412755"/>
    <lineage>
        <taxon>unclassified sequences</taxon>
        <taxon>metagenomes</taxon>
        <taxon>ecological metagenomes</taxon>
    </lineage>
</organism>
<dbReference type="GO" id="GO:0005829">
    <property type="term" value="C:cytosol"/>
    <property type="evidence" value="ECO:0007669"/>
    <property type="project" value="TreeGrafter"/>
</dbReference>
<comment type="caution">
    <text evidence="1">The sequence shown here is derived from an EMBL/GenBank/DDBJ whole genome shotgun (WGS) entry which is preliminary data.</text>
</comment>
<dbReference type="EMBL" id="BARS01039653">
    <property type="protein sequence ID" value="GAG21395.1"/>
    <property type="molecule type" value="Genomic_DNA"/>
</dbReference>
<protein>
    <recommendedName>
        <fullName evidence="2">DNA repair protein RadA</fullName>
    </recommendedName>
</protein>
<name>X0VT34_9ZZZZ</name>
<dbReference type="AlphaFoldDB" id="X0VT34"/>
<dbReference type="PANTHER" id="PTHR32472">
    <property type="entry name" value="DNA REPAIR PROTEIN RADA"/>
    <property type="match status" value="1"/>
</dbReference>
<gene>
    <name evidence="1" type="ORF">S01H1_60536</name>
</gene>
<dbReference type="Gene3D" id="3.30.230.10">
    <property type="match status" value="1"/>
</dbReference>
<reference evidence="1" key="1">
    <citation type="journal article" date="2014" name="Front. Microbiol.">
        <title>High frequency of phylogenetically diverse reductive dehalogenase-homologous genes in deep subseafloor sedimentary metagenomes.</title>
        <authorList>
            <person name="Kawai M."/>
            <person name="Futagami T."/>
            <person name="Toyoda A."/>
            <person name="Takaki Y."/>
            <person name="Nishi S."/>
            <person name="Hori S."/>
            <person name="Arai W."/>
            <person name="Tsubouchi T."/>
            <person name="Morono Y."/>
            <person name="Uchiyama I."/>
            <person name="Ito T."/>
            <person name="Fujiyama A."/>
            <person name="Inagaki F."/>
            <person name="Takami H."/>
        </authorList>
    </citation>
    <scope>NUCLEOTIDE SEQUENCE</scope>
    <source>
        <strain evidence="1">Expedition CK06-06</strain>
    </source>
</reference>
<dbReference type="SUPFAM" id="SSF54211">
    <property type="entry name" value="Ribosomal protein S5 domain 2-like"/>
    <property type="match status" value="1"/>
</dbReference>
<feature type="non-terminal residue" evidence="1">
    <location>
        <position position="1"/>
    </location>
</feature>
<evidence type="ECO:0000313" key="1">
    <source>
        <dbReference type="EMBL" id="GAG21395.1"/>
    </source>
</evidence>
<dbReference type="InterPro" id="IPR020568">
    <property type="entry name" value="Ribosomal_Su5_D2-typ_SF"/>
</dbReference>
<dbReference type="GO" id="GO:0000725">
    <property type="term" value="P:recombinational repair"/>
    <property type="evidence" value="ECO:0007669"/>
    <property type="project" value="TreeGrafter"/>
</dbReference>